<dbReference type="EMBL" id="QXTG01000001">
    <property type="protein sequence ID" value="RIX31024.1"/>
    <property type="molecule type" value="Genomic_DNA"/>
</dbReference>
<accession>A0A3A1U2E9</accession>
<dbReference type="AlphaFoldDB" id="A0A3A1U2E9"/>
<organism evidence="5 6">
    <name type="scientific">Amnibacterium setariae</name>
    <dbReference type="NCBI Taxonomy" id="2306585"/>
    <lineage>
        <taxon>Bacteria</taxon>
        <taxon>Bacillati</taxon>
        <taxon>Actinomycetota</taxon>
        <taxon>Actinomycetes</taxon>
        <taxon>Micrococcales</taxon>
        <taxon>Microbacteriaceae</taxon>
        <taxon>Amnibacterium</taxon>
    </lineage>
</organism>
<keyword evidence="3" id="KW-0378">Hydrolase</keyword>
<sequence>MSGGVHLVGGGWGGDRRVWTAFTAEAAARSGRAWPRVVVVAVRDGDEQEHAAKLLAAVETAAAVDPVVLALREGDRLDPGAIPADVDGVLVGGGLTPAYADAVAPAAARIRALVADGVPYAGFSAGSAIAPARALVAGWRRLGRPVLDEEVAEERDELAVVDGIGLVPFAVDVHAAQWGTTSRLLVAVEAGLVPHGVAVDEDTAVVVAGGATRVVGTGNAWWASPAAGGVLVRREPGD</sequence>
<dbReference type="InterPro" id="IPR005320">
    <property type="entry name" value="Peptidase_S51"/>
</dbReference>
<evidence type="ECO:0000313" key="5">
    <source>
        <dbReference type="EMBL" id="RIX31024.1"/>
    </source>
</evidence>
<gene>
    <name evidence="5" type="ORF">D1781_06525</name>
</gene>
<comment type="caution">
    <text evidence="5">The sequence shown here is derived from an EMBL/GenBank/DDBJ whole genome shotgun (WGS) entry which is preliminary data.</text>
</comment>
<keyword evidence="4" id="KW-0720">Serine protease</keyword>
<dbReference type="SUPFAM" id="SSF52317">
    <property type="entry name" value="Class I glutamine amidotransferase-like"/>
    <property type="match status" value="1"/>
</dbReference>
<comment type="similarity">
    <text evidence="1">Belongs to the peptidase S51 family.</text>
</comment>
<name>A0A3A1U2E9_9MICO</name>
<dbReference type="Proteomes" id="UP000265742">
    <property type="component" value="Unassembled WGS sequence"/>
</dbReference>
<dbReference type="GO" id="GO:0006508">
    <property type="term" value="P:proteolysis"/>
    <property type="evidence" value="ECO:0007669"/>
    <property type="project" value="UniProtKB-KW"/>
</dbReference>
<dbReference type="Pfam" id="PF03575">
    <property type="entry name" value="Peptidase_S51"/>
    <property type="match status" value="1"/>
</dbReference>
<dbReference type="Gene3D" id="3.40.50.880">
    <property type="match status" value="1"/>
</dbReference>
<evidence type="ECO:0000256" key="2">
    <source>
        <dbReference type="ARBA" id="ARBA00022670"/>
    </source>
</evidence>
<dbReference type="GO" id="GO:0008236">
    <property type="term" value="F:serine-type peptidase activity"/>
    <property type="evidence" value="ECO:0007669"/>
    <property type="project" value="UniProtKB-KW"/>
</dbReference>
<proteinExistence type="inferred from homology"/>
<evidence type="ECO:0000313" key="6">
    <source>
        <dbReference type="Proteomes" id="UP000265742"/>
    </source>
</evidence>
<reference evidence="6" key="1">
    <citation type="submission" date="2018-09" db="EMBL/GenBank/DDBJ databases">
        <authorList>
            <person name="Kim I."/>
        </authorList>
    </citation>
    <scope>NUCLEOTIDE SEQUENCE [LARGE SCALE GENOMIC DNA]</scope>
    <source>
        <strain evidence="6">DD4a</strain>
    </source>
</reference>
<dbReference type="InterPro" id="IPR029062">
    <property type="entry name" value="Class_I_gatase-like"/>
</dbReference>
<dbReference type="PANTHER" id="PTHR36175:SF1">
    <property type="entry name" value="CYANOPHYCINASE"/>
    <property type="match status" value="1"/>
</dbReference>
<evidence type="ECO:0000256" key="1">
    <source>
        <dbReference type="ARBA" id="ARBA00006534"/>
    </source>
</evidence>
<keyword evidence="6" id="KW-1185">Reference proteome</keyword>
<dbReference type="PANTHER" id="PTHR36175">
    <property type="entry name" value="CYANOPHYCINASE"/>
    <property type="match status" value="1"/>
</dbReference>
<evidence type="ECO:0000256" key="4">
    <source>
        <dbReference type="ARBA" id="ARBA00022825"/>
    </source>
</evidence>
<dbReference type="OrthoDB" id="3078420at2"/>
<evidence type="ECO:0000256" key="3">
    <source>
        <dbReference type="ARBA" id="ARBA00022801"/>
    </source>
</evidence>
<protein>
    <submittedName>
        <fullName evidence="5">Peptidase S51</fullName>
    </submittedName>
</protein>
<dbReference type="RefSeq" id="WP_119481386.1">
    <property type="nucleotide sequence ID" value="NZ_QXTG01000001.1"/>
</dbReference>
<dbReference type="CDD" id="cd03129">
    <property type="entry name" value="GAT1_Peptidase_E_like"/>
    <property type="match status" value="1"/>
</dbReference>
<keyword evidence="2" id="KW-0645">Protease</keyword>